<feature type="domain" description="Solute-binding protein family 3/N-terminal" evidence="6">
    <location>
        <begin position="49"/>
        <end position="264"/>
    </location>
</feature>
<keyword evidence="5" id="KW-0472">Membrane</keyword>
<comment type="similarity">
    <text evidence="2">Belongs to the bacterial solute-binding protein 3 family.</text>
</comment>
<dbReference type="InterPro" id="IPR023346">
    <property type="entry name" value="Lysozyme-like_dom_sf"/>
</dbReference>
<dbReference type="Gene3D" id="3.40.190.10">
    <property type="entry name" value="Periplasmic binding protein-like II"/>
    <property type="match status" value="2"/>
</dbReference>
<evidence type="ECO:0000256" key="5">
    <source>
        <dbReference type="SAM" id="Phobius"/>
    </source>
</evidence>
<comment type="subcellular location">
    <subcellularLocation>
        <location evidence="1">Cell outer membrane</location>
        <topology evidence="1">Peripheral membrane protein</topology>
    </subcellularLocation>
</comment>
<evidence type="ECO:0000313" key="7">
    <source>
        <dbReference type="EMBL" id="GHA02554.1"/>
    </source>
</evidence>
<dbReference type="Pfam" id="PF01464">
    <property type="entry name" value="SLT"/>
    <property type="match status" value="1"/>
</dbReference>
<dbReference type="PANTHER" id="PTHR35936:SF32">
    <property type="entry name" value="MEMBRANE-BOUND LYTIC MUREIN TRANSGLYCOSYLASE F"/>
    <property type="match status" value="1"/>
</dbReference>
<sequence length="467" mass="53596">MYRLLASAVRFLFRHVELILILGLITLAAVQYYLRPQSQSLDQVLASGELRVLIADEPDSQFMFNRQHYGFEYELLARLAEDLGVELQLDVVPYGELFTLLDSGIADIAVGGILESPFVHRVSQPTIPWYQAKTTVVYKRGTQRPKNLQDLQNAKILAGARYYQLDELAGLNLVDDHRSEYDLFTAVDKGKEQFVLSTNYRALNAKHYMPYLNRSFILPEKVGVVWALPKRVDTALLNRVNGFLQAALDEGLPATLANDYFKAPNRLSTYDVLAIHRKIESALPDFEFAFRKAARRGKTDWHLLAAMAYQESRWSNDATSPTGVRGIMQLTTQTAEYLGVEDRLDMTQSIDAAARYLYLLKAKLPKEIKEPERTWFAVGAYNIGWKHIRYAYQKAKRDGKDYTQWRTISDMLPTLYDEPYSKGVQAKRYVERVQIFTDIMRFYDLHQREDTPLEPGVAEIGNLRAQK</sequence>
<evidence type="ECO:0000313" key="8">
    <source>
        <dbReference type="Proteomes" id="UP000614811"/>
    </source>
</evidence>
<dbReference type="SUPFAM" id="SSF53850">
    <property type="entry name" value="Periplasmic binding protein-like II"/>
    <property type="match status" value="1"/>
</dbReference>
<evidence type="ECO:0000259" key="6">
    <source>
        <dbReference type="SMART" id="SM00062"/>
    </source>
</evidence>
<dbReference type="Pfam" id="PF00497">
    <property type="entry name" value="SBP_bac_3"/>
    <property type="match status" value="1"/>
</dbReference>
<comment type="caution">
    <text evidence="7">The sequence shown here is derived from an EMBL/GenBank/DDBJ whole genome shotgun (WGS) entry which is preliminary data.</text>
</comment>
<protein>
    <submittedName>
        <fullName evidence="7">Membrane-bound lytic murein transglycosylase F</fullName>
    </submittedName>
</protein>
<dbReference type="SUPFAM" id="SSF53955">
    <property type="entry name" value="Lysozyme-like"/>
    <property type="match status" value="1"/>
</dbReference>
<evidence type="ECO:0000256" key="3">
    <source>
        <dbReference type="ARBA" id="ARBA00022729"/>
    </source>
</evidence>
<dbReference type="GO" id="GO:0009253">
    <property type="term" value="P:peptidoglycan catabolic process"/>
    <property type="evidence" value="ECO:0007669"/>
    <property type="project" value="TreeGrafter"/>
</dbReference>
<reference evidence="7" key="1">
    <citation type="journal article" date="2014" name="Int. J. Syst. Evol. Microbiol.">
        <title>Complete genome sequence of Corynebacterium casei LMG S-19264T (=DSM 44701T), isolated from a smear-ripened cheese.</title>
        <authorList>
            <consortium name="US DOE Joint Genome Institute (JGI-PGF)"/>
            <person name="Walter F."/>
            <person name="Albersmeier A."/>
            <person name="Kalinowski J."/>
            <person name="Ruckert C."/>
        </authorList>
    </citation>
    <scope>NUCLEOTIDE SEQUENCE</scope>
    <source>
        <strain evidence="7">KCTC 12711</strain>
    </source>
</reference>
<evidence type="ECO:0000256" key="4">
    <source>
        <dbReference type="ARBA" id="ARBA00023237"/>
    </source>
</evidence>
<proteinExistence type="inferred from homology"/>
<reference evidence="7" key="2">
    <citation type="submission" date="2020-09" db="EMBL/GenBank/DDBJ databases">
        <authorList>
            <person name="Sun Q."/>
            <person name="Kim S."/>
        </authorList>
    </citation>
    <scope>NUCLEOTIDE SEQUENCE</scope>
    <source>
        <strain evidence="7">KCTC 12711</strain>
    </source>
</reference>
<dbReference type="Gene3D" id="1.10.530.10">
    <property type="match status" value="1"/>
</dbReference>
<keyword evidence="8" id="KW-1185">Reference proteome</keyword>
<feature type="transmembrane region" description="Helical" evidence="5">
    <location>
        <begin position="12"/>
        <end position="34"/>
    </location>
</feature>
<dbReference type="GO" id="GO:0009279">
    <property type="term" value="C:cell outer membrane"/>
    <property type="evidence" value="ECO:0007669"/>
    <property type="project" value="UniProtKB-SubCell"/>
</dbReference>
<dbReference type="Proteomes" id="UP000614811">
    <property type="component" value="Unassembled WGS sequence"/>
</dbReference>
<dbReference type="EMBL" id="BMXA01000001">
    <property type="protein sequence ID" value="GHA02554.1"/>
    <property type="molecule type" value="Genomic_DNA"/>
</dbReference>
<evidence type="ECO:0000256" key="2">
    <source>
        <dbReference type="ARBA" id="ARBA00010333"/>
    </source>
</evidence>
<dbReference type="AlphaFoldDB" id="A0A918RM06"/>
<organism evidence="7 8">
    <name type="scientific">Arenicella chitinivorans</name>
    <dbReference type="NCBI Taxonomy" id="1329800"/>
    <lineage>
        <taxon>Bacteria</taxon>
        <taxon>Pseudomonadati</taxon>
        <taxon>Pseudomonadota</taxon>
        <taxon>Gammaproteobacteria</taxon>
        <taxon>Arenicellales</taxon>
        <taxon>Arenicellaceae</taxon>
        <taxon>Arenicella</taxon>
    </lineage>
</organism>
<name>A0A918RM06_9GAMM</name>
<dbReference type="PANTHER" id="PTHR35936">
    <property type="entry name" value="MEMBRANE-BOUND LYTIC MUREIN TRANSGLYCOSYLASE F"/>
    <property type="match status" value="1"/>
</dbReference>
<evidence type="ECO:0000256" key="1">
    <source>
        <dbReference type="ARBA" id="ARBA00004339"/>
    </source>
</evidence>
<dbReference type="InterPro" id="IPR008258">
    <property type="entry name" value="Transglycosylase_SLT_dom_1"/>
</dbReference>
<keyword evidence="4" id="KW-0998">Cell outer membrane</keyword>
<keyword evidence="5" id="KW-1133">Transmembrane helix</keyword>
<dbReference type="GO" id="GO:0008933">
    <property type="term" value="F:peptidoglycan lytic transglycosylase activity"/>
    <property type="evidence" value="ECO:0007669"/>
    <property type="project" value="TreeGrafter"/>
</dbReference>
<gene>
    <name evidence="7" type="primary">mltF</name>
    <name evidence="7" type="ORF">GCM10008090_09910</name>
</gene>
<dbReference type="SMART" id="SM00062">
    <property type="entry name" value="PBPb"/>
    <property type="match status" value="1"/>
</dbReference>
<dbReference type="InterPro" id="IPR001638">
    <property type="entry name" value="Solute-binding_3/MltF_N"/>
</dbReference>
<keyword evidence="3" id="KW-0732">Signal</keyword>
<keyword evidence="5" id="KW-0812">Transmembrane</keyword>
<accession>A0A918RM06</accession>